<reference evidence="2 3" key="1">
    <citation type="submission" date="2015-04" db="EMBL/GenBank/DDBJ databases">
        <title>Whole genome shotgun sequence of Flavihumibacter petaseus NBRC 106054.</title>
        <authorList>
            <person name="Miyazawa S."/>
            <person name="Hosoyama A."/>
            <person name="Hashimoto M."/>
            <person name="Noguchi M."/>
            <person name="Tsuchikane K."/>
            <person name="Ohji S."/>
            <person name="Yamazoe A."/>
            <person name="Ichikawa N."/>
            <person name="Kimura A."/>
            <person name="Fujita N."/>
        </authorList>
    </citation>
    <scope>NUCLEOTIDE SEQUENCE [LARGE SCALE GENOMIC DNA]</scope>
    <source>
        <strain evidence="2 3">NBRC 106054</strain>
    </source>
</reference>
<organism evidence="2 3">
    <name type="scientific">Flavihumibacter petaseus NBRC 106054</name>
    <dbReference type="NCBI Taxonomy" id="1220578"/>
    <lineage>
        <taxon>Bacteria</taxon>
        <taxon>Pseudomonadati</taxon>
        <taxon>Bacteroidota</taxon>
        <taxon>Chitinophagia</taxon>
        <taxon>Chitinophagales</taxon>
        <taxon>Chitinophagaceae</taxon>
        <taxon>Flavihumibacter</taxon>
    </lineage>
</organism>
<keyword evidence="1" id="KW-0472">Membrane</keyword>
<accession>A0A0E9N0C7</accession>
<evidence type="ECO:0000313" key="3">
    <source>
        <dbReference type="Proteomes" id="UP000033121"/>
    </source>
</evidence>
<protein>
    <submittedName>
        <fullName evidence="2">Uncharacterized protein</fullName>
    </submittedName>
</protein>
<feature type="transmembrane region" description="Helical" evidence="1">
    <location>
        <begin position="36"/>
        <end position="55"/>
    </location>
</feature>
<dbReference type="RefSeq" id="WP_046369148.1">
    <property type="nucleotide sequence ID" value="NZ_BBWV01000002.1"/>
</dbReference>
<keyword evidence="3" id="KW-1185">Reference proteome</keyword>
<name>A0A0E9N0C7_9BACT</name>
<dbReference type="Proteomes" id="UP000033121">
    <property type="component" value="Unassembled WGS sequence"/>
</dbReference>
<evidence type="ECO:0000256" key="1">
    <source>
        <dbReference type="SAM" id="Phobius"/>
    </source>
</evidence>
<dbReference type="EMBL" id="BBWV01000002">
    <property type="protein sequence ID" value="GAO43233.1"/>
    <property type="molecule type" value="Genomic_DNA"/>
</dbReference>
<proteinExistence type="predicted"/>
<evidence type="ECO:0000313" key="2">
    <source>
        <dbReference type="EMBL" id="GAO43233.1"/>
    </source>
</evidence>
<dbReference type="STRING" id="1220578.FPE01S_02_03370"/>
<dbReference type="AlphaFoldDB" id="A0A0E9N0C7"/>
<keyword evidence="1" id="KW-1133">Transmembrane helix</keyword>
<dbReference type="OrthoDB" id="680983at2"/>
<sequence>MLTIRRFLIAAIRQVLLVWGLSQVAITWMIGREDKSQLIAGYSLGAALILLHFVVRTNRKTVNLGV</sequence>
<comment type="caution">
    <text evidence="2">The sequence shown here is derived from an EMBL/GenBank/DDBJ whole genome shotgun (WGS) entry which is preliminary data.</text>
</comment>
<gene>
    <name evidence="2" type="ORF">FPE01S_02_03370</name>
</gene>
<feature type="transmembrane region" description="Helical" evidence="1">
    <location>
        <begin position="7"/>
        <end position="30"/>
    </location>
</feature>
<keyword evidence="1" id="KW-0812">Transmembrane</keyword>